<keyword evidence="2" id="KW-1185">Reference proteome</keyword>
<accession>A0A3M7T4L1</accession>
<organism evidence="1 2">
    <name type="scientific">Brachionus plicatilis</name>
    <name type="common">Marine rotifer</name>
    <name type="synonym">Brachionus muelleri</name>
    <dbReference type="NCBI Taxonomy" id="10195"/>
    <lineage>
        <taxon>Eukaryota</taxon>
        <taxon>Metazoa</taxon>
        <taxon>Spiralia</taxon>
        <taxon>Gnathifera</taxon>
        <taxon>Rotifera</taxon>
        <taxon>Eurotatoria</taxon>
        <taxon>Monogononta</taxon>
        <taxon>Pseudotrocha</taxon>
        <taxon>Ploima</taxon>
        <taxon>Brachionidae</taxon>
        <taxon>Brachionus</taxon>
    </lineage>
</organism>
<proteinExistence type="predicted"/>
<reference evidence="1 2" key="1">
    <citation type="journal article" date="2018" name="Sci. Rep.">
        <title>Genomic signatures of local adaptation to the degree of environmental predictability in rotifers.</title>
        <authorList>
            <person name="Franch-Gras L."/>
            <person name="Hahn C."/>
            <person name="Garcia-Roger E.M."/>
            <person name="Carmona M.J."/>
            <person name="Serra M."/>
            <person name="Gomez A."/>
        </authorList>
    </citation>
    <scope>NUCLEOTIDE SEQUENCE [LARGE SCALE GENOMIC DNA]</scope>
    <source>
        <strain evidence="1">HYR1</strain>
    </source>
</reference>
<evidence type="ECO:0000313" key="2">
    <source>
        <dbReference type="Proteomes" id="UP000276133"/>
    </source>
</evidence>
<dbReference type="Proteomes" id="UP000276133">
    <property type="component" value="Unassembled WGS sequence"/>
</dbReference>
<protein>
    <submittedName>
        <fullName evidence="1">Uncharacterized protein</fullName>
    </submittedName>
</protein>
<evidence type="ECO:0000313" key="1">
    <source>
        <dbReference type="EMBL" id="RNA42952.1"/>
    </source>
</evidence>
<comment type="caution">
    <text evidence="1">The sequence shown here is derived from an EMBL/GenBank/DDBJ whole genome shotgun (WGS) entry which is preliminary data.</text>
</comment>
<dbReference type="OrthoDB" id="95964at2759"/>
<dbReference type="EMBL" id="REGN01000294">
    <property type="protein sequence ID" value="RNA42952.1"/>
    <property type="molecule type" value="Genomic_DNA"/>
</dbReference>
<dbReference type="AlphaFoldDB" id="A0A3M7T4L1"/>
<sequence>MDEAGIMFKIAYLFNIYHDSNTAGHQETIFDYCKTCDTCQKLKPNNTARKNPMVTIKVDNS</sequence>
<name>A0A3M7T4L1_BRAPC</name>
<gene>
    <name evidence="1" type="ORF">BpHYR1_007823</name>
</gene>